<evidence type="ECO:0000313" key="2">
    <source>
        <dbReference type="Proteomes" id="UP000696485"/>
    </source>
</evidence>
<keyword evidence="2" id="KW-1185">Reference proteome</keyword>
<proteinExistence type="predicted"/>
<organism evidence="1 2">
    <name type="scientific">Podila minutissima</name>
    <dbReference type="NCBI Taxonomy" id="64525"/>
    <lineage>
        <taxon>Eukaryota</taxon>
        <taxon>Fungi</taxon>
        <taxon>Fungi incertae sedis</taxon>
        <taxon>Mucoromycota</taxon>
        <taxon>Mortierellomycotina</taxon>
        <taxon>Mortierellomycetes</taxon>
        <taxon>Mortierellales</taxon>
        <taxon>Mortierellaceae</taxon>
        <taxon>Podila</taxon>
    </lineage>
</organism>
<dbReference type="Proteomes" id="UP000696485">
    <property type="component" value="Unassembled WGS sequence"/>
</dbReference>
<dbReference type="AlphaFoldDB" id="A0A9P5SPU5"/>
<protein>
    <submittedName>
        <fullName evidence="1">Uncharacterized protein</fullName>
    </submittedName>
</protein>
<name>A0A9P5SPU5_9FUNG</name>
<sequence length="116" mass="13289">MTFVFNFSDFDPPHPRVHCRRGQTPQGTKSHQPGCRRRCRNLVHLCRQNHLRGRPAVGHAGRLKKLPDETVDELVREHQIGEIKTCAEASDHVNEMLNEPVSYSTIRRSMHGVEDA</sequence>
<evidence type="ECO:0000313" key="1">
    <source>
        <dbReference type="EMBL" id="KAF9333125.1"/>
    </source>
</evidence>
<accession>A0A9P5SPU5</accession>
<gene>
    <name evidence="1" type="ORF">BG006_003998</name>
</gene>
<reference evidence="1" key="1">
    <citation type="journal article" date="2020" name="Fungal Divers.">
        <title>Resolving the Mortierellaceae phylogeny through synthesis of multi-gene phylogenetics and phylogenomics.</title>
        <authorList>
            <person name="Vandepol N."/>
            <person name="Liber J."/>
            <person name="Desiro A."/>
            <person name="Na H."/>
            <person name="Kennedy M."/>
            <person name="Barry K."/>
            <person name="Grigoriev I.V."/>
            <person name="Miller A.N."/>
            <person name="O'Donnell K."/>
            <person name="Stajich J.E."/>
            <person name="Bonito G."/>
        </authorList>
    </citation>
    <scope>NUCLEOTIDE SEQUENCE</scope>
    <source>
        <strain evidence="1">NVP1</strain>
    </source>
</reference>
<comment type="caution">
    <text evidence="1">The sequence shown here is derived from an EMBL/GenBank/DDBJ whole genome shotgun (WGS) entry which is preliminary data.</text>
</comment>
<dbReference type="EMBL" id="JAAAUY010000220">
    <property type="protein sequence ID" value="KAF9333125.1"/>
    <property type="molecule type" value="Genomic_DNA"/>
</dbReference>